<gene>
    <name evidence="2" type="ORF">HH304_19895</name>
</gene>
<dbReference type="AlphaFoldDB" id="A0A848J1J1"/>
<dbReference type="Proteomes" id="UP000559010">
    <property type="component" value="Unassembled WGS sequence"/>
</dbReference>
<protein>
    <submittedName>
        <fullName evidence="2">Uncharacterized protein</fullName>
    </submittedName>
</protein>
<dbReference type="RefSeq" id="WP_169685050.1">
    <property type="nucleotide sequence ID" value="NZ_JABBNU010000015.1"/>
</dbReference>
<evidence type="ECO:0000313" key="3">
    <source>
        <dbReference type="Proteomes" id="UP000559010"/>
    </source>
</evidence>
<dbReference type="EMBL" id="JABBNU010000015">
    <property type="protein sequence ID" value="NMM50683.1"/>
    <property type="molecule type" value="Genomic_DNA"/>
</dbReference>
<feature type="transmembrane region" description="Helical" evidence="1">
    <location>
        <begin position="82"/>
        <end position="104"/>
    </location>
</feature>
<dbReference type="InterPro" id="IPR034804">
    <property type="entry name" value="SQR/QFR_C/D"/>
</dbReference>
<comment type="caution">
    <text evidence="2">The sequence shown here is derived from an EMBL/GenBank/DDBJ whole genome shotgun (WGS) entry which is preliminary data.</text>
</comment>
<feature type="transmembrane region" description="Helical" evidence="1">
    <location>
        <begin position="167"/>
        <end position="188"/>
    </location>
</feature>
<keyword evidence="1" id="KW-0472">Membrane</keyword>
<dbReference type="GO" id="GO:0016020">
    <property type="term" value="C:membrane"/>
    <property type="evidence" value="ECO:0007669"/>
    <property type="project" value="InterPro"/>
</dbReference>
<feature type="transmembrane region" description="Helical" evidence="1">
    <location>
        <begin position="47"/>
        <end position="70"/>
    </location>
</feature>
<organism evidence="2 3">
    <name type="scientific">Marinigracilibium pacificum</name>
    <dbReference type="NCBI Taxonomy" id="2729599"/>
    <lineage>
        <taxon>Bacteria</taxon>
        <taxon>Pseudomonadati</taxon>
        <taxon>Bacteroidota</taxon>
        <taxon>Cytophagia</taxon>
        <taxon>Cytophagales</taxon>
        <taxon>Flammeovirgaceae</taxon>
        <taxon>Marinigracilibium</taxon>
    </lineage>
</organism>
<feature type="transmembrane region" description="Helical" evidence="1">
    <location>
        <begin position="7"/>
        <end position="27"/>
    </location>
</feature>
<sequence>MKRIHYISGITIFLFIAVHLVNHFISLLGSDSHINFMNAVRLVYRNIFVESILFLLITVQIGSGIILSINKWKKASTFFDRLQIWTGLYLALFFIIHVSAVLTGRHMLNLDTNIYFGVAGLNTFPYNLFFIPYYGLAIISFFGHISAIHASKMKKVIFGMNPTWQSYAILLIGIIFTLITLSGLTNMFQGIEIPQEYGVLIGK</sequence>
<keyword evidence="1" id="KW-1133">Transmembrane helix</keyword>
<evidence type="ECO:0000256" key="1">
    <source>
        <dbReference type="SAM" id="Phobius"/>
    </source>
</evidence>
<reference evidence="2 3" key="1">
    <citation type="submission" date="2020-04" db="EMBL/GenBank/DDBJ databases">
        <title>Flammeovirgaceae bacterium KN852 isolated from deep sea.</title>
        <authorList>
            <person name="Zhang D.-C."/>
        </authorList>
    </citation>
    <scope>NUCLEOTIDE SEQUENCE [LARGE SCALE GENOMIC DNA]</scope>
    <source>
        <strain evidence="2 3">KN852</strain>
    </source>
</reference>
<proteinExistence type="predicted"/>
<keyword evidence="1" id="KW-0812">Transmembrane</keyword>
<feature type="transmembrane region" description="Helical" evidence="1">
    <location>
        <begin position="124"/>
        <end position="146"/>
    </location>
</feature>
<name>A0A848J1J1_9BACT</name>
<keyword evidence="3" id="KW-1185">Reference proteome</keyword>
<accession>A0A848J1J1</accession>
<dbReference type="SUPFAM" id="SSF81343">
    <property type="entry name" value="Fumarate reductase respiratory complex transmembrane subunits"/>
    <property type="match status" value="1"/>
</dbReference>
<evidence type="ECO:0000313" key="2">
    <source>
        <dbReference type="EMBL" id="NMM50683.1"/>
    </source>
</evidence>